<name>A0A8T9T6M5_9BACT</name>
<organism evidence="2 3">
    <name type="scientific">Hymenobacter aerilatus</name>
    <dbReference type="NCBI Taxonomy" id="2932251"/>
    <lineage>
        <taxon>Bacteria</taxon>
        <taxon>Pseudomonadati</taxon>
        <taxon>Bacteroidota</taxon>
        <taxon>Cytophagia</taxon>
        <taxon>Cytophagales</taxon>
        <taxon>Hymenobacteraceae</taxon>
        <taxon>Hymenobacter</taxon>
    </lineage>
</organism>
<accession>A0A8T9T6M5</accession>
<dbReference type="AlphaFoldDB" id="A0A8T9T6M5"/>
<feature type="transmembrane region" description="Helical" evidence="1">
    <location>
        <begin position="173"/>
        <end position="194"/>
    </location>
</feature>
<gene>
    <name evidence="2" type="ORF">MUN82_10305</name>
</gene>
<feature type="transmembrane region" description="Helical" evidence="1">
    <location>
        <begin position="49"/>
        <end position="67"/>
    </location>
</feature>
<proteinExistence type="predicted"/>
<reference evidence="2 3" key="1">
    <citation type="submission" date="2022-04" db="EMBL/GenBank/DDBJ databases">
        <title>Hymenobacter sp. isolated from the air.</title>
        <authorList>
            <person name="Won M."/>
            <person name="Lee C.-M."/>
            <person name="Woen H.-Y."/>
            <person name="Kwon S.-W."/>
        </authorList>
    </citation>
    <scope>NUCLEOTIDE SEQUENCE [LARGE SCALE GENOMIC DNA]</scope>
    <source>
        <strain evidence="3">5413 J-13</strain>
    </source>
</reference>
<dbReference type="KEGG" id="haei:MUN82_10305"/>
<keyword evidence="3" id="KW-1185">Reference proteome</keyword>
<evidence type="ECO:0000313" key="2">
    <source>
        <dbReference type="EMBL" id="UOR07469.1"/>
    </source>
</evidence>
<evidence type="ECO:0000256" key="1">
    <source>
        <dbReference type="SAM" id="Phobius"/>
    </source>
</evidence>
<keyword evidence="1" id="KW-1133">Transmembrane helix</keyword>
<dbReference type="Proteomes" id="UP000829925">
    <property type="component" value="Chromosome"/>
</dbReference>
<feature type="transmembrane region" description="Helical" evidence="1">
    <location>
        <begin position="7"/>
        <end position="29"/>
    </location>
</feature>
<sequence>MEQIKNNLPLISAALLPIALLRLIMYYYYFGIDISSYIEFTEALTLSAPAFFLGALFISIMLIIFQLESRTNRNSEILKRLQLKLNAIGYKKRLKKYYLNKEAIVTCFIYPLMFFALYFIIKHFKAPIMLAKISLLFGIYMLLLAHYPKLAYELRLGHLRRKKEVLPQKNRMLIDAIALAVIFIGTVAILEAIYTEYASYPKEATYVTEDETIKSNDDYRFIGKTKNYLFYYNSKTDSYDVYHFDDFNKLTISTGRYYQKTY</sequence>
<feature type="transmembrane region" description="Helical" evidence="1">
    <location>
        <begin position="103"/>
        <end position="121"/>
    </location>
</feature>
<keyword evidence="1" id="KW-0472">Membrane</keyword>
<dbReference type="RefSeq" id="WP_245097236.1">
    <property type="nucleotide sequence ID" value="NZ_CP095053.1"/>
</dbReference>
<protein>
    <submittedName>
        <fullName evidence="2">Uncharacterized protein</fullName>
    </submittedName>
</protein>
<keyword evidence="1" id="KW-0812">Transmembrane</keyword>
<evidence type="ECO:0000313" key="3">
    <source>
        <dbReference type="Proteomes" id="UP000829925"/>
    </source>
</evidence>
<dbReference type="EMBL" id="CP095053">
    <property type="protein sequence ID" value="UOR07469.1"/>
    <property type="molecule type" value="Genomic_DNA"/>
</dbReference>
<feature type="transmembrane region" description="Helical" evidence="1">
    <location>
        <begin position="133"/>
        <end position="152"/>
    </location>
</feature>